<feature type="compositionally biased region" description="Acidic residues" evidence="1">
    <location>
        <begin position="24"/>
        <end position="37"/>
    </location>
</feature>
<proteinExistence type="predicted"/>
<protein>
    <submittedName>
        <fullName evidence="2">Uncharacterized protein</fullName>
    </submittedName>
</protein>
<reference evidence="2 3" key="1">
    <citation type="submission" date="2016-12" db="EMBL/GenBank/DDBJ databases">
        <title>The genomes of Aspergillus section Nigri reveals drivers in fungal speciation.</title>
        <authorList>
            <consortium name="DOE Joint Genome Institute"/>
            <person name="Vesth T.C."/>
            <person name="Nybo J."/>
            <person name="Theobald S."/>
            <person name="Brandl J."/>
            <person name="Frisvad J.C."/>
            <person name="Nielsen K.F."/>
            <person name="Lyhne E.K."/>
            <person name="Kogle M.E."/>
            <person name="Kuo A."/>
            <person name="Riley R."/>
            <person name="Clum A."/>
            <person name="Nolan M."/>
            <person name="Lipzen A."/>
            <person name="Salamov A."/>
            <person name="Henrissat B."/>
            <person name="Wiebenga A."/>
            <person name="De Vries R.P."/>
            <person name="Grigoriev I.V."/>
            <person name="Mortensen U.H."/>
            <person name="Andersen M.R."/>
            <person name="Baker S.E."/>
        </authorList>
    </citation>
    <scope>NUCLEOTIDE SEQUENCE [LARGE SCALE GENOMIC DNA]</scope>
    <source>
        <strain evidence="2 3">CBS 121591</strain>
    </source>
</reference>
<organism evidence="2 3">
    <name type="scientific">Aspergillus uvarum CBS 121591</name>
    <dbReference type="NCBI Taxonomy" id="1448315"/>
    <lineage>
        <taxon>Eukaryota</taxon>
        <taxon>Fungi</taxon>
        <taxon>Dikarya</taxon>
        <taxon>Ascomycota</taxon>
        <taxon>Pezizomycotina</taxon>
        <taxon>Eurotiomycetes</taxon>
        <taxon>Eurotiomycetidae</taxon>
        <taxon>Eurotiales</taxon>
        <taxon>Aspergillaceae</taxon>
        <taxon>Aspergillus</taxon>
        <taxon>Aspergillus subgen. Circumdati</taxon>
    </lineage>
</organism>
<dbReference type="AlphaFoldDB" id="A0A319BSC3"/>
<gene>
    <name evidence="2" type="ORF">BO82DRAFT_20542</name>
</gene>
<dbReference type="VEuPathDB" id="FungiDB:BO82DRAFT_20542"/>
<evidence type="ECO:0000313" key="2">
    <source>
        <dbReference type="EMBL" id="PYH75575.1"/>
    </source>
</evidence>
<feature type="region of interest" description="Disordered" evidence="1">
    <location>
        <begin position="24"/>
        <end position="51"/>
    </location>
</feature>
<evidence type="ECO:0000256" key="1">
    <source>
        <dbReference type="SAM" id="MobiDB-lite"/>
    </source>
</evidence>
<name>A0A319BSC3_9EURO</name>
<dbReference type="EMBL" id="KZ821786">
    <property type="protein sequence ID" value="PYH75575.1"/>
    <property type="molecule type" value="Genomic_DNA"/>
</dbReference>
<dbReference type="Proteomes" id="UP000248340">
    <property type="component" value="Unassembled WGS sequence"/>
</dbReference>
<keyword evidence="3" id="KW-1185">Reference proteome</keyword>
<dbReference type="RefSeq" id="XP_025485775.1">
    <property type="nucleotide sequence ID" value="XM_025630646.1"/>
</dbReference>
<feature type="compositionally biased region" description="Basic and acidic residues" evidence="1">
    <location>
        <begin position="38"/>
        <end position="51"/>
    </location>
</feature>
<accession>A0A319BSC3</accession>
<sequence>MMVELERTRGARRMVMLILSTDYDDACDDDDDDDDNDDNVRPDLRRNGGFC</sequence>
<dbReference type="GeneID" id="37133387"/>
<evidence type="ECO:0000313" key="3">
    <source>
        <dbReference type="Proteomes" id="UP000248340"/>
    </source>
</evidence>